<dbReference type="UniPathway" id="UPA00862"/>
<dbReference type="SUPFAM" id="SSF48208">
    <property type="entry name" value="Six-hairpin glycosidases"/>
    <property type="match status" value="1"/>
</dbReference>
<comment type="pathway">
    <text evidence="4">Glycan metabolism; heparan sulfate biosynthesis.</text>
</comment>
<dbReference type="EC" id="5.1.3.17" evidence="6"/>
<dbReference type="OMA" id="RGVFMYF"/>
<comment type="catalytic activity">
    <reaction evidence="1">
        <text>[heparosan-N-sulfate](n) = [heparan-N-sulfate](n)</text>
        <dbReference type="Rhea" id="RHEA:20197"/>
        <dbReference type="Rhea" id="RHEA-COMP:9556"/>
        <dbReference type="Rhea" id="RHEA-COMP:9557"/>
        <dbReference type="ChEBI" id="CHEBI:58041"/>
        <dbReference type="ChEBI" id="CHEBI:58287"/>
        <dbReference type="EC" id="5.1.3.17"/>
    </reaction>
</comment>
<dbReference type="PANTHER" id="PTHR13174:SF3">
    <property type="entry name" value="D-GLUCURONYL C5-EPIMERASE"/>
    <property type="match status" value="1"/>
</dbReference>
<dbReference type="GeneID" id="111253483"/>
<dbReference type="EnsemblMetazoa" id="XM_022812926">
    <property type="protein sequence ID" value="XP_022668661"/>
    <property type="gene ID" value="LOC111253483"/>
</dbReference>
<dbReference type="Gene3D" id="1.50.10.20">
    <property type="match status" value="1"/>
</dbReference>
<evidence type="ECO:0000256" key="7">
    <source>
        <dbReference type="ARBA" id="ARBA00022692"/>
    </source>
</evidence>
<evidence type="ECO:0000256" key="5">
    <source>
        <dbReference type="ARBA" id="ARBA00005584"/>
    </source>
</evidence>
<evidence type="ECO:0000256" key="2">
    <source>
        <dbReference type="ARBA" id="ARBA00004606"/>
    </source>
</evidence>
<sequence length="626" mass="68154">MRGPFLRPLSRRLGLCLALCSLSTLAYICLLGAQPRLQLTSSLNGLLDDTTGGDDEIVPNAVPGSGYGSAGALSSLGSNTGVGGGSGSLGAGVLIGSPRELVCDINGLQKIPCLRDRSEVYLPFSFLRKYFEVYGKLSQEPSGTPVFHWQHSYSKYSVPSQKYRANGPYLWFGNYNVAVRDRVKVISGIEGAISLDGVPVSTQWNSSGHLYPTQIAQFGLSHFSKNLTGGSSPTRRLPLVTRGRFDENVEWRPASLPGSSISGVITPATDEDTGRPVLAFSGDAVEVHFKASPDLVIVQLDLFLGQNGSVTVHVQASGTTYSVHYILSDVLISSRGQDVFVGVGAARNAWRTLTRDVSIDLRKGMILQTGSTGRRASKTAAALVGKSVQILNIVFHGQGRLGSASLLTQAHDEYFFAACNYLVRQQDANGGWPISVGRTLVAPDVLVLTPPWYSAMAQGQAMSLLVRAYLVTRQQVYLQAALRALELFKKSSKDGGVLTKFADRFSWYEEYPTLKSSFVLNGFVYSLFGIYDVYKVSNDSVARALFLDGFTSLKHMLPLFDTGTGSVYDLRHFSIPSLAPNLARWDYHTTHISQLLYLNTIAQSNVLESTAQRWIDYLHGKRAPHN</sequence>
<dbReference type="AlphaFoldDB" id="A0A7M7MIV9"/>
<proteinExistence type="inferred from homology"/>
<keyword evidence="7" id="KW-0812">Transmembrane</keyword>
<keyword evidence="11" id="KW-0413">Isomerase</keyword>
<keyword evidence="9" id="KW-1133">Transmembrane helix</keyword>
<dbReference type="OrthoDB" id="5914444at2759"/>
<dbReference type="GO" id="GO:0005794">
    <property type="term" value="C:Golgi apparatus"/>
    <property type="evidence" value="ECO:0007669"/>
    <property type="project" value="TreeGrafter"/>
</dbReference>
<evidence type="ECO:0000256" key="1">
    <source>
        <dbReference type="ARBA" id="ARBA00000434"/>
    </source>
</evidence>
<evidence type="ECO:0000259" key="14">
    <source>
        <dbReference type="Pfam" id="PF21174"/>
    </source>
</evidence>
<dbReference type="InterPro" id="IPR010598">
    <property type="entry name" value="C5-epim_C"/>
</dbReference>
<dbReference type="Pfam" id="PF06662">
    <property type="entry name" value="C5-epim_C"/>
    <property type="match status" value="1"/>
</dbReference>
<dbReference type="InParanoid" id="A0A7M7MIV9"/>
<accession>A0A7M7MIV9</accession>
<dbReference type="FunCoup" id="A0A7M7MIV9">
    <property type="interactions" value="925"/>
</dbReference>
<comment type="pathway">
    <text evidence="3">Glycan metabolism; heparin biosynthesis.</text>
</comment>
<evidence type="ECO:0000256" key="4">
    <source>
        <dbReference type="ARBA" id="ARBA00005093"/>
    </source>
</evidence>
<evidence type="ECO:0000256" key="12">
    <source>
        <dbReference type="ARBA" id="ARBA00037847"/>
    </source>
</evidence>
<dbReference type="KEGG" id="vde:111253483"/>
<comment type="subcellular location">
    <subcellularLocation>
        <location evidence="12">Endomembrane system</location>
        <topology evidence="12">Single-pass membrane protein</topology>
    </subcellularLocation>
    <subcellularLocation>
        <location evidence="2">Membrane</location>
        <topology evidence="2">Single-pass type II membrane protein</topology>
    </subcellularLocation>
</comment>
<comment type="similarity">
    <text evidence="5">Belongs to the D-glucuronyl C5-epimerase family.</text>
</comment>
<evidence type="ECO:0000256" key="8">
    <source>
        <dbReference type="ARBA" id="ARBA00022968"/>
    </source>
</evidence>
<dbReference type="PANTHER" id="PTHR13174">
    <property type="entry name" value="D-GLUCURONYL C5-EPIMERASE"/>
    <property type="match status" value="1"/>
</dbReference>
<evidence type="ECO:0000256" key="10">
    <source>
        <dbReference type="ARBA" id="ARBA00023136"/>
    </source>
</evidence>
<dbReference type="GO" id="GO:0005975">
    <property type="term" value="P:carbohydrate metabolic process"/>
    <property type="evidence" value="ECO:0007669"/>
    <property type="project" value="InterPro"/>
</dbReference>
<dbReference type="InterPro" id="IPR008928">
    <property type="entry name" value="6-hairpin_glycosidase_sf"/>
</dbReference>
<dbReference type="Pfam" id="PF21174">
    <property type="entry name" value="Glce_b_sandwich"/>
    <property type="match status" value="1"/>
</dbReference>
<feature type="domain" description="D-glucuronyl C5-epimerase beta-sandwich" evidence="14">
    <location>
        <begin position="284"/>
        <end position="397"/>
    </location>
</feature>
<organism evidence="15 16">
    <name type="scientific">Varroa destructor</name>
    <name type="common">Honeybee mite</name>
    <dbReference type="NCBI Taxonomy" id="109461"/>
    <lineage>
        <taxon>Eukaryota</taxon>
        <taxon>Metazoa</taxon>
        <taxon>Ecdysozoa</taxon>
        <taxon>Arthropoda</taxon>
        <taxon>Chelicerata</taxon>
        <taxon>Arachnida</taxon>
        <taxon>Acari</taxon>
        <taxon>Parasitiformes</taxon>
        <taxon>Mesostigmata</taxon>
        <taxon>Gamasina</taxon>
        <taxon>Dermanyssoidea</taxon>
        <taxon>Varroidae</taxon>
        <taxon>Varroa</taxon>
    </lineage>
</organism>
<keyword evidence="16" id="KW-1185">Reference proteome</keyword>
<evidence type="ECO:0000313" key="15">
    <source>
        <dbReference type="EnsemblMetazoa" id="XP_022668661"/>
    </source>
</evidence>
<evidence type="ECO:0000256" key="6">
    <source>
        <dbReference type="ARBA" id="ARBA00012087"/>
    </source>
</evidence>
<evidence type="ECO:0000259" key="13">
    <source>
        <dbReference type="Pfam" id="PF06662"/>
    </source>
</evidence>
<dbReference type="CTD" id="35569"/>
<feature type="domain" description="D-glucuronyl C5-epimerase C-terminal" evidence="13">
    <location>
        <begin position="426"/>
        <end position="615"/>
    </location>
</feature>
<name>A0A7M7MIV9_VARDE</name>
<evidence type="ECO:0000256" key="11">
    <source>
        <dbReference type="ARBA" id="ARBA00023235"/>
    </source>
</evidence>
<keyword evidence="10" id="KW-0472">Membrane</keyword>
<protein>
    <recommendedName>
        <fullName evidence="6">heparosan-N-sulfate-glucuronate 5-epimerase</fullName>
        <ecNumber evidence="6">5.1.3.17</ecNumber>
    </recommendedName>
</protein>
<keyword evidence="8" id="KW-0735">Signal-anchor</keyword>
<dbReference type="GO" id="GO:0047464">
    <property type="term" value="F:heparosan-N-sulfate-glucuronate 5-epimerase activity"/>
    <property type="evidence" value="ECO:0007669"/>
    <property type="project" value="UniProtKB-EC"/>
</dbReference>
<dbReference type="GO" id="GO:0015012">
    <property type="term" value="P:heparan sulfate proteoglycan biosynthetic process"/>
    <property type="evidence" value="ECO:0007669"/>
    <property type="project" value="InterPro"/>
</dbReference>
<reference evidence="15" key="1">
    <citation type="submission" date="2021-01" db="UniProtKB">
        <authorList>
            <consortium name="EnsemblMetazoa"/>
        </authorList>
    </citation>
    <scope>IDENTIFICATION</scope>
</reference>
<evidence type="ECO:0000256" key="9">
    <source>
        <dbReference type="ARBA" id="ARBA00022989"/>
    </source>
</evidence>
<evidence type="ECO:0000256" key="3">
    <source>
        <dbReference type="ARBA" id="ARBA00004841"/>
    </source>
</evidence>
<dbReference type="GO" id="GO:0030210">
    <property type="term" value="P:heparin proteoglycan biosynthetic process"/>
    <property type="evidence" value="ECO:0007669"/>
    <property type="project" value="UniProtKB-UniPathway"/>
</dbReference>
<dbReference type="InterPro" id="IPR039721">
    <property type="entry name" value="C5-epimerase"/>
</dbReference>
<dbReference type="Proteomes" id="UP000594260">
    <property type="component" value="Unplaced"/>
</dbReference>
<evidence type="ECO:0000313" key="16">
    <source>
        <dbReference type="Proteomes" id="UP000594260"/>
    </source>
</evidence>
<dbReference type="InterPro" id="IPR059154">
    <property type="entry name" value="Glce_b_sandwich"/>
</dbReference>
<dbReference type="RefSeq" id="XP_022668661.1">
    <property type="nucleotide sequence ID" value="XM_022812926.1"/>
</dbReference>